<feature type="transmembrane region" description="Helical" evidence="1">
    <location>
        <begin position="46"/>
        <end position="70"/>
    </location>
</feature>
<dbReference type="Proteomes" id="UP000642748">
    <property type="component" value="Unassembled WGS sequence"/>
</dbReference>
<feature type="transmembrane region" description="Helical" evidence="1">
    <location>
        <begin position="189"/>
        <end position="212"/>
    </location>
</feature>
<evidence type="ECO:0008006" key="4">
    <source>
        <dbReference type="Google" id="ProtNLM"/>
    </source>
</evidence>
<feature type="transmembrane region" description="Helical" evidence="1">
    <location>
        <begin position="109"/>
        <end position="130"/>
    </location>
</feature>
<gene>
    <name evidence="2" type="ORF">Raf01_27730</name>
</gene>
<name>A0A8J3QTI8_9ACTN</name>
<protein>
    <recommendedName>
        <fullName evidence="4">Intracellular septation protein A</fullName>
    </recommendedName>
</protein>
<proteinExistence type="predicted"/>
<comment type="caution">
    <text evidence="2">The sequence shown here is derived from an EMBL/GenBank/DDBJ whole genome shotgun (WGS) entry which is preliminary data.</text>
</comment>
<sequence length="232" mass="24813">MASAPNVRRRSAATPHPEVVIELGALRPALLRAARMFMETAAIPTLLLFILLHTVGLMAGLVAVLTWCALTVSVRWVMGRRLPGTLVLCAGMLCARACVALILSSALVYLLQPVAGSVVMATLFLGSAALGRPITIRLARDFVALPAHLFHHPGVRRMFTQVALLWGAGRLIDAGMNIGFLHWSLDAGLLSRGVFSGLLTATMIVVCAGWGWRCLHRLPGIKLCLRAPLATA</sequence>
<keyword evidence="1" id="KW-1133">Transmembrane helix</keyword>
<dbReference type="AlphaFoldDB" id="A0A8J3QTI8"/>
<evidence type="ECO:0000256" key="1">
    <source>
        <dbReference type="SAM" id="Phobius"/>
    </source>
</evidence>
<feature type="transmembrane region" description="Helical" evidence="1">
    <location>
        <begin position="82"/>
        <end position="103"/>
    </location>
</feature>
<keyword evidence="1" id="KW-0812">Transmembrane</keyword>
<reference evidence="2" key="1">
    <citation type="submission" date="2021-01" db="EMBL/GenBank/DDBJ databases">
        <title>Whole genome shotgun sequence of Rugosimonospora africana NBRC 104875.</title>
        <authorList>
            <person name="Komaki H."/>
            <person name="Tamura T."/>
        </authorList>
    </citation>
    <scope>NUCLEOTIDE SEQUENCE</scope>
    <source>
        <strain evidence="2">NBRC 104875</strain>
    </source>
</reference>
<keyword evidence="1" id="KW-0472">Membrane</keyword>
<accession>A0A8J3QTI8</accession>
<dbReference type="RefSeq" id="WP_203918263.1">
    <property type="nucleotide sequence ID" value="NZ_BONZ01000027.1"/>
</dbReference>
<evidence type="ECO:0000313" key="2">
    <source>
        <dbReference type="EMBL" id="GIH14601.1"/>
    </source>
</evidence>
<dbReference type="EMBL" id="BONZ01000027">
    <property type="protein sequence ID" value="GIH14601.1"/>
    <property type="molecule type" value="Genomic_DNA"/>
</dbReference>
<keyword evidence="3" id="KW-1185">Reference proteome</keyword>
<organism evidence="2 3">
    <name type="scientific">Rugosimonospora africana</name>
    <dbReference type="NCBI Taxonomy" id="556532"/>
    <lineage>
        <taxon>Bacteria</taxon>
        <taxon>Bacillati</taxon>
        <taxon>Actinomycetota</taxon>
        <taxon>Actinomycetes</taxon>
        <taxon>Micromonosporales</taxon>
        <taxon>Micromonosporaceae</taxon>
        <taxon>Rugosimonospora</taxon>
    </lineage>
</organism>
<evidence type="ECO:0000313" key="3">
    <source>
        <dbReference type="Proteomes" id="UP000642748"/>
    </source>
</evidence>